<dbReference type="Pfam" id="PF13432">
    <property type="entry name" value="TPR_16"/>
    <property type="match status" value="2"/>
</dbReference>
<reference evidence="5" key="1">
    <citation type="submission" date="2019-12" db="EMBL/GenBank/DDBJ databases">
        <title>High-Quality draft genome sequences of three cyanobacteria isolated from the limestone walls of the Old Cathedral of Coimbra.</title>
        <authorList>
            <person name="Tiago I."/>
            <person name="Soares F."/>
            <person name="Portugal A."/>
        </authorList>
    </citation>
    <scope>NUCLEOTIDE SEQUENCE [LARGE SCALE GENOMIC DNA]</scope>
    <source>
        <strain evidence="5">C</strain>
    </source>
</reference>
<dbReference type="PROSITE" id="PS50293">
    <property type="entry name" value="TPR_REGION"/>
    <property type="match status" value="1"/>
</dbReference>
<name>A0A8K1ZZW6_9CYAN</name>
<accession>A0A8K1ZZW6</accession>
<evidence type="ECO:0000256" key="3">
    <source>
        <dbReference type="PROSITE-ProRule" id="PRU00339"/>
    </source>
</evidence>
<dbReference type="InterPro" id="IPR011990">
    <property type="entry name" value="TPR-like_helical_dom_sf"/>
</dbReference>
<dbReference type="GO" id="GO:0009279">
    <property type="term" value="C:cell outer membrane"/>
    <property type="evidence" value="ECO:0007669"/>
    <property type="project" value="TreeGrafter"/>
</dbReference>
<dbReference type="SUPFAM" id="SSF48452">
    <property type="entry name" value="TPR-like"/>
    <property type="match status" value="1"/>
</dbReference>
<keyword evidence="6" id="KW-1185">Reference proteome</keyword>
<comment type="caution">
    <text evidence="5">The sequence shown here is derived from an EMBL/GenBank/DDBJ whole genome shotgun (WGS) entry which is preliminary data.</text>
</comment>
<dbReference type="Proteomes" id="UP000607397">
    <property type="component" value="Unassembled WGS sequence"/>
</dbReference>
<dbReference type="InterPro" id="IPR019734">
    <property type="entry name" value="TPR_rpt"/>
</dbReference>
<dbReference type="EMBL" id="WVIC01000035">
    <property type="protein sequence ID" value="NCJ07908.1"/>
    <property type="molecule type" value="Genomic_DNA"/>
</dbReference>
<feature type="signal peptide" evidence="4">
    <location>
        <begin position="1"/>
        <end position="25"/>
    </location>
</feature>
<dbReference type="SMART" id="SM00028">
    <property type="entry name" value="TPR"/>
    <property type="match status" value="5"/>
</dbReference>
<evidence type="ECO:0000256" key="2">
    <source>
        <dbReference type="ARBA" id="ARBA00022803"/>
    </source>
</evidence>
<dbReference type="Gene3D" id="1.25.40.10">
    <property type="entry name" value="Tetratricopeptide repeat domain"/>
    <property type="match status" value="2"/>
</dbReference>
<evidence type="ECO:0000256" key="4">
    <source>
        <dbReference type="SAM" id="SignalP"/>
    </source>
</evidence>
<keyword evidence="1" id="KW-0677">Repeat</keyword>
<evidence type="ECO:0000313" key="5">
    <source>
        <dbReference type="EMBL" id="NCJ07908.1"/>
    </source>
</evidence>
<feature type="repeat" description="TPR" evidence="3">
    <location>
        <begin position="146"/>
        <end position="179"/>
    </location>
</feature>
<dbReference type="PANTHER" id="PTHR44858">
    <property type="entry name" value="TETRATRICOPEPTIDE REPEAT PROTEIN 6"/>
    <property type="match status" value="1"/>
</dbReference>
<protein>
    <submittedName>
        <fullName evidence="5">Tetratricopeptide repeat protein</fullName>
    </submittedName>
</protein>
<dbReference type="PANTHER" id="PTHR44858:SF1">
    <property type="entry name" value="UDP-N-ACETYLGLUCOSAMINE--PEPTIDE N-ACETYLGLUCOSAMINYLTRANSFERASE SPINDLY-RELATED"/>
    <property type="match status" value="1"/>
</dbReference>
<proteinExistence type="predicted"/>
<feature type="repeat" description="TPR" evidence="3">
    <location>
        <begin position="112"/>
        <end position="145"/>
    </location>
</feature>
<evidence type="ECO:0000256" key="1">
    <source>
        <dbReference type="ARBA" id="ARBA00022737"/>
    </source>
</evidence>
<keyword evidence="2 3" id="KW-0802">TPR repeat</keyword>
<dbReference type="GO" id="GO:0046813">
    <property type="term" value="P:receptor-mediated virion attachment to host cell"/>
    <property type="evidence" value="ECO:0007669"/>
    <property type="project" value="TreeGrafter"/>
</dbReference>
<feature type="chain" id="PRO_5035473243" evidence="4">
    <location>
        <begin position="26"/>
        <end position="294"/>
    </location>
</feature>
<feature type="repeat" description="TPR" evidence="3">
    <location>
        <begin position="78"/>
        <end position="111"/>
    </location>
</feature>
<keyword evidence="4" id="KW-0732">Signal</keyword>
<gene>
    <name evidence="5" type="ORF">GS597_15615</name>
</gene>
<sequence>MHHQLTLVPLMVLLSVGSISAPAFGQALVPRTLEIETRQLDRTGMILLREAVQLAQFQQFDAALSRAQLASKLIPTSADVWALLGGLYLNQENLEEGIASLERARDLSSENPGVHFSLGSAYFRQGQYESAQKALEAGLKLRPNAPEALFDLGNTYFMLGRHRQAIAQYKQAFDQDDQFWPAVNNIGLVEYEIGNVQSAMQSWQAAIDIDDTSSEPKLAMAVALYAQGQTDTGLKLAEQALQLDSRYGDVEFLRENLWGDRLITAARVVLNSPRIRATLAQGQVQPLESRNALD</sequence>
<organism evidence="5 6">
    <name type="scientific">Petrachloros mirabilis ULC683</name>
    <dbReference type="NCBI Taxonomy" id="2781853"/>
    <lineage>
        <taxon>Bacteria</taxon>
        <taxon>Bacillati</taxon>
        <taxon>Cyanobacteriota</taxon>
        <taxon>Cyanophyceae</taxon>
        <taxon>Synechococcales</taxon>
        <taxon>Petrachlorosaceae</taxon>
        <taxon>Petrachloros</taxon>
        <taxon>Petrachloros mirabilis</taxon>
    </lineage>
</organism>
<dbReference type="AlphaFoldDB" id="A0A8K1ZZW6"/>
<dbReference type="InterPro" id="IPR050498">
    <property type="entry name" value="Ycf3"/>
</dbReference>
<evidence type="ECO:0000313" key="6">
    <source>
        <dbReference type="Proteomes" id="UP000607397"/>
    </source>
</evidence>
<dbReference type="PROSITE" id="PS50005">
    <property type="entry name" value="TPR"/>
    <property type="match status" value="3"/>
</dbReference>